<evidence type="ECO:0000313" key="2">
    <source>
        <dbReference type="Proteomes" id="UP000651977"/>
    </source>
</evidence>
<reference evidence="2" key="1">
    <citation type="journal article" date="2019" name="Int. J. Syst. Evol. Microbiol.">
        <title>The Global Catalogue of Microorganisms (GCM) 10K type strain sequencing project: providing services to taxonomists for standard genome sequencing and annotation.</title>
        <authorList>
            <consortium name="The Broad Institute Genomics Platform"/>
            <consortium name="The Broad Institute Genome Sequencing Center for Infectious Disease"/>
            <person name="Wu L."/>
            <person name="Ma J."/>
        </authorList>
    </citation>
    <scope>NUCLEOTIDE SEQUENCE [LARGE SCALE GENOMIC DNA]</scope>
    <source>
        <strain evidence="2">CGMCC 1.10131</strain>
    </source>
</reference>
<dbReference type="EMBL" id="BMDY01000023">
    <property type="protein sequence ID" value="GGB17017.1"/>
    <property type="molecule type" value="Genomic_DNA"/>
</dbReference>
<proteinExistence type="predicted"/>
<dbReference type="RefSeq" id="WP_055733455.1">
    <property type="nucleotide sequence ID" value="NZ_BMDY01000023.1"/>
</dbReference>
<gene>
    <name evidence="1" type="ORF">GCM10007414_33090</name>
</gene>
<accession>A0ABQ1I7Q7</accession>
<dbReference type="Proteomes" id="UP000651977">
    <property type="component" value="Unassembled WGS sequence"/>
</dbReference>
<name>A0ABQ1I7Q7_9ALTE</name>
<organism evidence="1 2">
    <name type="scientific">Agarivorans gilvus</name>
    <dbReference type="NCBI Taxonomy" id="680279"/>
    <lineage>
        <taxon>Bacteria</taxon>
        <taxon>Pseudomonadati</taxon>
        <taxon>Pseudomonadota</taxon>
        <taxon>Gammaproteobacteria</taxon>
        <taxon>Alteromonadales</taxon>
        <taxon>Alteromonadaceae</taxon>
        <taxon>Agarivorans</taxon>
    </lineage>
</organism>
<protein>
    <submittedName>
        <fullName evidence="1">Uncharacterized protein</fullName>
    </submittedName>
</protein>
<keyword evidence="2" id="KW-1185">Reference proteome</keyword>
<comment type="caution">
    <text evidence="1">The sequence shown here is derived from an EMBL/GenBank/DDBJ whole genome shotgun (WGS) entry which is preliminary data.</text>
</comment>
<evidence type="ECO:0000313" key="1">
    <source>
        <dbReference type="EMBL" id="GGB17017.1"/>
    </source>
</evidence>
<sequence>MNQKICPTLVGLIFDEQSQRAINDINRITKTKKTGWFIIAIGQLALIFGGNTVKSQTTAAGLIDNNLLFKSSSNGVSQTGYNIYTTNWEYFFQSFSHLEHYAEGQISTIAGLQMIRSNISAKERQFWKAIHYGCKPQ</sequence>